<dbReference type="Pfam" id="PF00188">
    <property type="entry name" value="CAP"/>
    <property type="match status" value="1"/>
</dbReference>
<proteinExistence type="predicted"/>
<evidence type="ECO:0000313" key="4">
    <source>
        <dbReference type="Proteomes" id="UP000228711"/>
    </source>
</evidence>
<feature type="chain" id="PRO_5013607859" description="SCP domain-containing protein" evidence="1">
    <location>
        <begin position="31"/>
        <end position="233"/>
    </location>
</feature>
<organism evidence="3 4">
    <name type="scientific">Candidatus Kerfeldbacteria bacterium CG08_land_8_20_14_0_20_42_7</name>
    <dbReference type="NCBI Taxonomy" id="2014245"/>
    <lineage>
        <taxon>Bacteria</taxon>
        <taxon>Candidatus Kerfeldiibacteriota</taxon>
    </lineage>
</organism>
<comment type="caution">
    <text evidence="3">The sequence shown here is derived from an EMBL/GenBank/DDBJ whole genome shotgun (WGS) entry which is preliminary data.</text>
</comment>
<dbReference type="AlphaFoldDB" id="A0A2H0YTM5"/>
<dbReference type="Proteomes" id="UP000228711">
    <property type="component" value="Unassembled WGS sequence"/>
</dbReference>
<name>A0A2H0YTM5_9BACT</name>
<gene>
    <name evidence="3" type="ORF">COT25_01270</name>
</gene>
<accession>A0A2H0YTM5</accession>
<dbReference type="PANTHER" id="PTHR31157">
    <property type="entry name" value="SCP DOMAIN-CONTAINING PROTEIN"/>
    <property type="match status" value="1"/>
</dbReference>
<evidence type="ECO:0000313" key="3">
    <source>
        <dbReference type="EMBL" id="PIS41786.1"/>
    </source>
</evidence>
<evidence type="ECO:0000259" key="2">
    <source>
        <dbReference type="Pfam" id="PF00188"/>
    </source>
</evidence>
<feature type="signal peptide" evidence="1">
    <location>
        <begin position="1"/>
        <end position="30"/>
    </location>
</feature>
<evidence type="ECO:0000256" key="1">
    <source>
        <dbReference type="SAM" id="SignalP"/>
    </source>
</evidence>
<dbReference type="EMBL" id="PEXV01000049">
    <property type="protein sequence ID" value="PIS41786.1"/>
    <property type="molecule type" value="Genomic_DNA"/>
</dbReference>
<feature type="domain" description="SCP" evidence="2">
    <location>
        <begin position="41"/>
        <end position="158"/>
    </location>
</feature>
<dbReference type="Gene3D" id="3.40.33.10">
    <property type="entry name" value="CAP"/>
    <property type="match status" value="1"/>
</dbReference>
<dbReference type="CDD" id="cd05379">
    <property type="entry name" value="CAP_bacterial"/>
    <property type="match status" value="1"/>
</dbReference>
<dbReference type="InterPro" id="IPR035940">
    <property type="entry name" value="CAP_sf"/>
</dbReference>
<dbReference type="PANTHER" id="PTHR31157:SF1">
    <property type="entry name" value="SCP DOMAIN-CONTAINING PROTEIN"/>
    <property type="match status" value="1"/>
</dbReference>
<sequence>MFTKQKSKSQKTILIGIIIGLFLTFAPASAAAQISPQNLISLTNSTRVQKGLAPLVVNSQLISAANLKAQDMLAKDYFAHTSPEGLNSWHWFKLAGYNYRTAGENLAIDFNDSSRVFSAWMASPSHRDNILDPDFFEIGIAAASGEFSGSTTTVVVQMFGTKVSSVSHQSQSPKMDNKNSDLNSGSVKSFQNDEINNFKFLAGFIERFKSLWMDTYSNLKQIFIKEIFLVFAK</sequence>
<reference evidence="4" key="1">
    <citation type="submission" date="2017-09" db="EMBL/GenBank/DDBJ databases">
        <title>Depth-based differentiation of microbial function through sediment-hosted aquifers and enrichment of novel symbionts in the deep terrestrial subsurface.</title>
        <authorList>
            <person name="Probst A.J."/>
            <person name="Ladd B."/>
            <person name="Jarett J.K."/>
            <person name="Geller-Mcgrath D.E."/>
            <person name="Sieber C.M.K."/>
            <person name="Emerson J.B."/>
            <person name="Anantharaman K."/>
            <person name="Thomas B.C."/>
            <person name="Malmstrom R."/>
            <person name="Stieglmeier M."/>
            <person name="Klingl A."/>
            <person name="Woyke T."/>
            <person name="Ryan C.M."/>
            <person name="Banfield J.F."/>
        </authorList>
    </citation>
    <scope>NUCLEOTIDE SEQUENCE [LARGE SCALE GENOMIC DNA]</scope>
</reference>
<dbReference type="InterPro" id="IPR014044">
    <property type="entry name" value="CAP_dom"/>
</dbReference>
<keyword evidence="1" id="KW-0732">Signal</keyword>
<dbReference type="SUPFAM" id="SSF55797">
    <property type="entry name" value="PR-1-like"/>
    <property type="match status" value="1"/>
</dbReference>
<protein>
    <recommendedName>
        <fullName evidence="2">SCP domain-containing protein</fullName>
    </recommendedName>
</protein>